<reference evidence="4 5" key="1">
    <citation type="journal article" date="1992" name="Lakartidningen">
        <title>[Penicillin V and not amoxicillin is the first choice preparation in acute otitis].</title>
        <authorList>
            <person name="Kamme C."/>
            <person name="Lundgren K."/>
            <person name="Prellner K."/>
        </authorList>
    </citation>
    <scope>NUCLEOTIDE SEQUENCE [LARGE SCALE GENOMIC DNA]</scope>
    <source>
        <strain evidence="4 5">PC5538III-lc</strain>
    </source>
</reference>
<dbReference type="InterPro" id="IPR001173">
    <property type="entry name" value="Glyco_trans_2-like"/>
</dbReference>
<evidence type="ECO:0000256" key="2">
    <source>
        <dbReference type="ARBA" id="ARBA00022679"/>
    </source>
</evidence>
<evidence type="ECO:0000259" key="3">
    <source>
        <dbReference type="Pfam" id="PF00535"/>
    </source>
</evidence>
<name>A0A5C8E0U2_9SPIR</name>
<evidence type="ECO:0000313" key="5">
    <source>
        <dbReference type="Proteomes" id="UP000324707"/>
    </source>
</evidence>
<dbReference type="PANTHER" id="PTHR22916:SF51">
    <property type="entry name" value="GLYCOSYLTRANSFERASE EPSH-RELATED"/>
    <property type="match status" value="1"/>
</dbReference>
<dbReference type="Proteomes" id="UP000324707">
    <property type="component" value="Unassembled WGS sequence"/>
</dbReference>
<protein>
    <submittedName>
        <fullName evidence="4">Glycosyltransferase family 2 protein</fullName>
    </submittedName>
</protein>
<accession>A0A5C8E0U2</accession>
<sequence>MSFNLDRNSLISIILPVYNAEKYIERALKSLINQSYKNIEILCIDDGSKDNSYNIIKEFKYEKIKLFRQENSGPAKARNVGLSNSKGEYIMFCDADDWYEPNMCELMLETIIKQNVDFVICDSNIINTHSSNIRRKGEFDYLKLKLNGYYSINSCKFMTINSMLWNKIFKKNIIDKYDIKFIDGYEHDDSNFFFKYLSCCNNFYALNEKLYNYEISNPQSVMTLFFTNNINEKKKLDFLYSHHNLIDFIALHKFNEYVISEIIEMYKYSVLYFSRYLTNIQLNELAVIQKEFFKGKPQFDKYEYIREIKNTEVSKYIKRFDIKLSFLEWIFSLKNKSYNEKILTIFGFQISFKRYRSKK</sequence>
<proteinExistence type="predicted"/>
<dbReference type="RefSeq" id="WP_147737284.1">
    <property type="nucleotide sequence ID" value="NZ_SAXX01000023.1"/>
</dbReference>
<dbReference type="Pfam" id="PF00535">
    <property type="entry name" value="Glycos_transf_2"/>
    <property type="match status" value="1"/>
</dbReference>
<dbReference type="AlphaFoldDB" id="A0A5C8E0U2"/>
<keyword evidence="2 4" id="KW-0808">Transferase</keyword>
<evidence type="ECO:0000256" key="1">
    <source>
        <dbReference type="ARBA" id="ARBA00022676"/>
    </source>
</evidence>
<gene>
    <name evidence="4" type="ORF">EPJ69_10155</name>
</gene>
<evidence type="ECO:0000313" key="4">
    <source>
        <dbReference type="EMBL" id="TXJ30421.1"/>
    </source>
</evidence>
<organism evidence="4 5">
    <name type="scientific">Brachyspira aalborgi</name>
    <dbReference type="NCBI Taxonomy" id="29522"/>
    <lineage>
        <taxon>Bacteria</taxon>
        <taxon>Pseudomonadati</taxon>
        <taxon>Spirochaetota</taxon>
        <taxon>Spirochaetia</taxon>
        <taxon>Brachyspirales</taxon>
        <taxon>Brachyspiraceae</taxon>
        <taxon>Brachyspira</taxon>
    </lineage>
</organism>
<keyword evidence="1" id="KW-0328">Glycosyltransferase</keyword>
<dbReference type="EMBL" id="SAXX01000023">
    <property type="protein sequence ID" value="TXJ30421.1"/>
    <property type="molecule type" value="Genomic_DNA"/>
</dbReference>
<comment type="caution">
    <text evidence="4">The sequence shown here is derived from an EMBL/GenBank/DDBJ whole genome shotgun (WGS) entry which is preliminary data.</text>
</comment>
<dbReference type="InterPro" id="IPR029044">
    <property type="entry name" value="Nucleotide-diphossugar_trans"/>
</dbReference>
<dbReference type="SUPFAM" id="SSF53448">
    <property type="entry name" value="Nucleotide-diphospho-sugar transferases"/>
    <property type="match status" value="1"/>
</dbReference>
<feature type="domain" description="Glycosyltransferase 2-like" evidence="3">
    <location>
        <begin position="12"/>
        <end position="150"/>
    </location>
</feature>
<dbReference type="CDD" id="cd00761">
    <property type="entry name" value="Glyco_tranf_GTA_type"/>
    <property type="match status" value="1"/>
</dbReference>
<dbReference type="PANTHER" id="PTHR22916">
    <property type="entry name" value="GLYCOSYLTRANSFERASE"/>
    <property type="match status" value="1"/>
</dbReference>
<dbReference type="GO" id="GO:0016758">
    <property type="term" value="F:hexosyltransferase activity"/>
    <property type="evidence" value="ECO:0007669"/>
    <property type="project" value="UniProtKB-ARBA"/>
</dbReference>
<dbReference type="Gene3D" id="3.90.550.10">
    <property type="entry name" value="Spore Coat Polysaccharide Biosynthesis Protein SpsA, Chain A"/>
    <property type="match status" value="1"/>
</dbReference>